<protein>
    <recommendedName>
        <fullName evidence="1">Tc1-like transposase DDE domain-containing protein</fullName>
    </recommendedName>
</protein>
<evidence type="ECO:0000313" key="3">
    <source>
        <dbReference type="Proteomes" id="UP000765509"/>
    </source>
</evidence>
<dbReference type="AlphaFoldDB" id="A0A9Q3L601"/>
<evidence type="ECO:0000313" key="2">
    <source>
        <dbReference type="EMBL" id="MBW0593903.1"/>
    </source>
</evidence>
<proteinExistence type="predicted"/>
<organism evidence="2 3">
    <name type="scientific">Austropuccinia psidii MF-1</name>
    <dbReference type="NCBI Taxonomy" id="1389203"/>
    <lineage>
        <taxon>Eukaryota</taxon>
        <taxon>Fungi</taxon>
        <taxon>Dikarya</taxon>
        <taxon>Basidiomycota</taxon>
        <taxon>Pucciniomycotina</taxon>
        <taxon>Pucciniomycetes</taxon>
        <taxon>Pucciniales</taxon>
        <taxon>Sphaerophragmiaceae</taxon>
        <taxon>Austropuccinia</taxon>
    </lineage>
</organism>
<accession>A0A9Q3L601</accession>
<dbReference type="InterPro" id="IPR036397">
    <property type="entry name" value="RNaseH_sf"/>
</dbReference>
<gene>
    <name evidence="2" type="ORF">O181_133618</name>
</gene>
<dbReference type="Pfam" id="PF13358">
    <property type="entry name" value="DDE_3"/>
    <property type="match status" value="1"/>
</dbReference>
<dbReference type="GO" id="GO:0003676">
    <property type="term" value="F:nucleic acid binding"/>
    <property type="evidence" value="ECO:0007669"/>
    <property type="project" value="InterPro"/>
</dbReference>
<comment type="caution">
    <text evidence="2">The sequence shown here is derived from an EMBL/GenBank/DDBJ whole genome shotgun (WGS) entry which is preliminary data.</text>
</comment>
<name>A0A9Q3L601_9BASI</name>
<dbReference type="Gene3D" id="3.30.420.10">
    <property type="entry name" value="Ribonuclease H-like superfamily/Ribonuclease H"/>
    <property type="match status" value="1"/>
</dbReference>
<evidence type="ECO:0000259" key="1">
    <source>
        <dbReference type="Pfam" id="PF13358"/>
    </source>
</evidence>
<dbReference type="OrthoDB" id="5151590at2759"/>
<dbReference type="Proteomes" id="UP000765509">
    <property type="component" value="Unassembled WGS sequence"/>
</dbReference>
<feature type="domain" description="Tc1-like transposase DDE" evidence="1">
    <location>
        <begin position="19"/>
        <end position="90"/>
    </location>
</feature>
<keyword evidence="3" id="KW-1185">Reference proteome</keyword>
<dbReference type="EMBL" id="AVOT02157302">
    <property type="protein sequence ID" value="MBW0593903.1"/>
    <property type="molecule type" value="Genomic_DNA"/>
</dbReference>
<reference evidence="2" key="1">
    <citation type="submission" date="2021-03" db="EMBL/GenBank/DDBJ databases">
        <title>Draft genome sequence of rust myrtle Austropuccinia psidii MF-1, a brazilian biotype.</title>
        <authorList>
            <person name="Quecine M.C."/>
            <person name="Pachon D.M.R."/>
            <person name="Bonatelli M.L."/>
            <person name="Correr F.H."/>
            <person name="Franceschini L.M."/>
            <person name="Leite T.F."/>
            <person name="Margarido G.R.A."/>
            <person name="Almeida C.A."/>
            <person name="Ferrarezi J.A."/>
            <person name="Labate C.A."/>
        </authorList>
    </citation>
    <scope>NUCLEOTIDE SEQUENCE</scope>
    <source>
        <strain evidence="2">MF-1</strain>
    </source>
</reference>
<dbReference type="InterPro" id="IPR038717">
    <property type="entry name" value="Tc1-like_DDE_dom"/>
</dbReference>
<sequence length="110" mass="12785">MPPGQWRAIDFIKNVYKPGLLLFIDKLVEVGIAENHKGLTLMEDETLIHTTIASQEWCDQHQIHKLNWPPNSPDLNPIENLWFKMKHIVICLLNPKTMDKLTMTINDVLE</sequence>